<name>A0A3S0R7L9_9BACI</name>
<dbReference type="Proteomes" id="UP000287910">
    <property type="component" value="Unassembled WGS sequence"/>
</dbReference>
<evidence type="ECO:0008006" key="8">
    <source>
        <dbReference type="Google" id="ProtNLM"/>
    </source>
</evidence>
<reference evidence="6 7" key="1">
    <citation type="submission" date="2018-12" db="EMBL/GenBank/DDBJ databases">
        <title>Lysinibacillus antri sp. nov., isolated from a cave soil.</title>
        <authorList>
            <person name="Narsing Rao M.P."/>
            <person name="Zhang H."/>
            <person name="Dong Z.-Y."/>
            <person name="Niu X.-K."/>
            <person name="Zhang K."/>
            <person name="Fang B.-Z."/>
            <person name="Kang Y.-Q."/>
            <person name="Xiao M."/>
            <person name="Li W.-J."/>
        </authorList>
    </citation>
    <scope>NUCLEOTIDE SEQUENCE [LARGE SCALE GENOMIC DNA]</scope>
    <source>
        <strain evidence="6 7">SYSU K30002</strain>
    </source>
</reference>
<comment type="subcellular location">
    <subcellularLocation>
        <location evidence="1">Membrane</location>
        <topology evidence="1">Multi-pass membrane protein</topology>
    </subcellularLocation>
</comment>
<sequence>MGQLSRNRNYDLILKHFACMWILTVVGVLIALVLPFWLVVTLAIIGVGLIVLIFLMQLGHIILYYAIPFLLGMLHFLLLVLFIDWFGKALVLSVFIGTVIIFLLLTILGLKLIAEITDSFIYLFAVIIVFVVFSFIYIFIPISSVVLLVIAGLVVLLLAIYTVYDLNNMRNNFVRDSEVIAIALGLYLNFIALALNASQMTKKIKR</sequence>
<comment type="caution">
    <text evidence="6">The sequence shown here is derived from an EMBL/GenBank/DDBJ whole genome shotgun (WGS) entry which is preliminary data.</text>
</comment>
<organism evidence="6 7">
    <name type="scientific">Lysinibacillus antri</name>
    <dbReference type="NCBI Taxonomy" id="2498145"/>
    <lineage>
        <taxon>Bacteria</taxon>
        <taxon>Bacillati</taxon>
        <taxon>Bacillota</taxon>
        <taxon>Bacilli</taxon>
        <taxon>Bacillales</taxon>
        <taxon>Bacillaceae</taxon>
        <taxon>Lysinibacillus</taxon>
    </lineage>
</organism>
<feature type="transmembrane region" description="Helical" evidence="5">
    <location>
        <begin position="89"/>
        <end position="108"/>
    </location>
</feature>
<dbReference type="AlphaFoldDB" id="A0A3S0R7L9"/>
<feature type="transmembrane region" description="Helical" evidence="5">
    <location>
        <begin position="120"/>
        <end position="140"/>
    </location>
</feature>
<feature type="transmembrane region" description="Helical" evidence="5">
    <location>
        <begin position="36"/>
        <end position="55"/>
    </location>
</feature>
<evidence type="ECO:0000256" key="3">
    <source>
        <dbReference type="ARBA" id="ARBA00022989"/>
    </source>
</evidence>
<evidence type="ECO:0000256" key="5">
    <source>
        <dbReference type="SAM" id="Phobius"/>
    </source>
</evidence>
<feature type="transmembrane region" description="Helical" evidence="5">
    <location>
        <begin position="146"/>
        <end position="167"/>
    </location>
</feature>
<evidence type="ECO:0000256" key="4">
    <source>
        <dbReference type="ARBA" id="ARBA00023136"/>
    </source>
</evidence>
<evidence type="ECO:0000313" key="7">
    <source>
        <dbReference type="Proteomes" id="UP000287910"/>
    </source>
</evidence>
<evidence type="ECO:0000256" key="2">
    <source>
        <dbReference type="ARBA" id="ARBA00022692"/>
    </source>
</evidence>
<keyword evidence="7" id="KW-1185">Reference proteome</keyword>
<gene>
    <name evidence="6" type="ORF">EK386_05275</name>
</gene>
<dbReference type="Pfam" id="PF01027">
    <property type="entry name" value="Bax1-I"/>
    <property type="match status" value="1"/>
</dbReference>
<keyword evidence="2 5" id="KW-0812">Transmembrane</keyword>
<dbReference type="EMBL" id="RYYR01000005">
    <property type="protein sequence ID" value="RUL55140.1"/>
    <property type="molecule type" value="Genomic_DNA"/>
</dbReference>
<dbReference type="InterPro" id="IPR006214">
    <property type="entry name" value="Bax_inhibitor_1-related"/>
</dbReference>
<keyword evidence="3 5" id="KW-1133">Transmembrane helix</keyword>
<evidence type="ECO:0000313" key="6">
    <source>
        <dbReference type="EMBL" id="RUL55140.1"/>
    </source>
</evidence>
<keyword evidence="4 5" id="KW-0472">Membrane</keyword>
<accession>A0A3S0R7L9</accession>
<protein>
    <recommendedName>
        <fullName evidence="8">BAX inhibitor (BI)-1/YccA family protein</fullName>
    </recommendedName>
</protein>
<evidence type="ECO:0000256" key="1">
    <source>
        <dbReference type="ARBA" id="ARBA00004141"/>
    </source>
</evidence>
<feature type="transmembrane region" description="Helical" evidence="5">
    <location>
        <begin position="62"/>
        <end position="83"/>
    </location>
</feature>
<feature type="transmembrane region" description="Helical" evidence="5">
    <location>
        <begin position="179"/>
        <end position="197"/>
    </location>
</feature>
<dbReference type="GO" id="GO:0016020">
    <property type="term" value="C:membrane"/>
    <property type="evidence" value="ECO:0007669"/>
    <property type="project" value="UniProtKB-SubCell"/>
</dbReference>
<proteinExistence type="predicted"/>
<dbReference type="RefSeq" id="WP_126657990.1">
    <property type="nucleotide sequence ID" value="NZ_RYYR01000005.1"/>
</dbReference>